<dbReference type="InterPro" id="IPR052161">
    <property type="entry name" value="Mycobact_Acyl-CoA_DH"/>
</dbReference>
<dbReference type="InterPro" id="IPR009100">
    <property type="entry name" value="AcylCoA_DH/oxidase_NM_dom_sf"/>
</dbReference>
<dbReference type="InterPro" id="IPR037069">
    <property type="entry name" value="AcylCoA_DH/ox_N_sf"/>
</dbReference>
<evidence type="ECO:0000256" key="3">
    <source>
        <dbReference type="ARBA" id="ARBA00022630"/>
    </source>
</evidence>
<keyword evidence="3" id="KW-0285">Flavoprotein</keyword>
<proteinExistence type="inferred from homology"/>
<evidence type="ECO:0000313" key="9">
    <source>
        <dbReference type="EMBL" id="MDI2029734.1"/>
    </source>
</evidence>
<dbReference type="InterPro" id="IPR013786">
    <property type="entry name" value="AcylCoA_DH/ox_N"/>
</dbReference>
<feature type="domain" description="Acyl-CoA dehydrogenase/oxidase C-terminal" evidence="6">
    <location>
        <begin position="208"/>
        <end position="328"/>
    </location>
</feature>
<gene>
    <name evidence="9" type="ORF">QFW96_13970</name>
</gene>
<accession>A0ABT6PNZ6</accession>
<evidence type="ECO:0000259" key="8">
    <source>
        <dbReference type="Pfam" id="PF02771"/>
    </source>
</evidence>
<dbReference type="PANTHER" id="PTHR43292:SF4">
    <property type="entry name" value="ACYL-COA DEHYDROGENASE FADE34"/>
    <property type="match status" value="1"/>
</dbReference>
<comment type="caution">
    <text evidence="9">The sequence shown here is derived from an EMBL/GenBank/DDBJ whole genome shotgun (WGS) entry which is preliminary data.</text>
</comment>
<dbReference type="EMBL" id="JASAOF010000007">
    <property type="protein sequence ID" value="MDI2029734.1"/>
    <property type="molecule type" value="Genomic_DNA"/>
</dbReference>
<keyword evidence="10" id="KW-1185">Reference proteome</keyword>
<evidence type="ECO:0000256" key="4">
    <source>
        <dbReference type="ARBA" id="ARBA00022827"/>
    </source>
</evidence>
<evidence type="ECO:0000256" key="5">
    <source>
        <dbReference type="ARBA" id="ARBA00023002"/>
    </source>
</evidence>
<sequence>MPIAITDEQRALQESIRSWADGLGTDPVRKLESSDTPIWHEQETWTGLTEIGVFSLLAEGIGTTVDLAAGLEQAADALVPGPVWSTAVAVALLGEADFAEGRATAALSLDPGELVATESADGLVVSGRIAAVPAAMGVTHLLLPARAGEREVWFLVPAERAERNPRPSLDLSRPVAEVVLRDVAIPARHVLDHDVQGRDVRDLAVTLAAAEAAGIAGWCLRTAVDHAGTREQFGQVIGSFQAVKHLCARMLCAVEKTTALAWDAARAAEDAPDEHPLAAAVAGAAVFDAAVEVAKDCVQVLGGIGFTWEHDAHLYLRRALALRSAVGGAAGWRRRVAELSAGGARRTLSLSAELPEDRRGEIRGTVEEIAALSPRQQRIRFAETGYLAPHWPRPYGCGASPHEQLLIDEELERAGVRRPDMVVGNWAVPTIVEHGTDAQRERFAWPTLRGEITWCQLFSEPGAGSDLAGLRTKAERVDGGWKLTGQKVWTSLAQEADWGICLARTDPEAPKHKGISYFLVDMRAEGITIRPLREITGVERFNEVFLDEVFVPDECLVAEPGQGWKLARTTLANERVALGGGSSLGQEVERLLAASGDTDPSMRERLGSAVVEGLAGSLLRLRATLRSLHGRGPGPESSVEKLLGVWHRQDVAELGVEMLGAEALVMEAEPVHEVLLTRALSIAGGTTQILLNVIAERILGLPR</sequence>
<keyword evidence="4" id="KW-0274">FAD</keyword>
<dbReference type="Gene3D" id="1.20.140.10">
    <property type="entry name" value="Butyryl-CoA Dehydrogenase, subunit A, domain 3"/>
    <property type="match status" value="2"/>
</dbReference>
<dbReference type="Pfam" id="PF02770">
    <property type="entry name" value="Acyl-CoA_dh_M"/>
    <property type="match status" value="1"/>
</dbReference>
<protein>
    <submittedName>
        <fullName evidence="9">Acyl-CoA dehydrogenase</fullName>
    </submittedName>
</protein>
<name>A0ABT6PNZ6_9PSEU</name>
<comment type="similarity">
    <text evidence="2">Belongs to the acyl-CoA dehydrogenase family.</text>
</comment>
<dbReference type="Gene3D" id="2.40.110.10">
    <property type="entry name" value="Butyryl-CoA Dehydrogenase, subunit A, domain 2"/>
    <property type="match status" value="1"/>
</dbReference>
<evidence type="ECO:0000259" key="7">
    <source>
        <dbReference type="Pfam" id="PF02770"/>
    </source>
</evidence>
<comment type="cofactor">
    <cofactor evidence="1">
        <name>FAD</name>
        <dbReference type="ChEBI" id="CHEBI:57692"/>
    </cofactor>
</comment>
<evidence type="ECO:0000259" key="6">
    <source>
        <dbReference type="Pfam" id="PF00441"/>
    </source>
</evidence>
<dbReference type="Gene3D" id="1.10.540.10">
    <property type="entry name" value="Acyl-CoA dehydrogenase/oxidase, N-terminal domain"/>
    <property type="match status" value="1"/>
</dbReference>
<dbReference type="RefSeq" id="WP_281456054.1">
    <property type="nucleotide sequence ID" value="NZ_JASAOF010000007.1"/>
</dbReference>
<dbReference type="Pfam" id="PF00441">
    <property type="entry name" value="Acyl-CoA_dh_1"/>
    <property type="match status" value="2"/>
</dbReference>
<dbReference type="SUPFAM" id="SSF56645">
    <property type="entry name" value="Acyl-CoA dehydrogenase NM domain-like"/>
    <property type="match status" value="2"/>
</dbReference>
<organism evidence="9 10">
    <name type="scientific">Saccharopolyspora ipomoeae</name>
    <dbReference type="NCBI Taxonomy" id="3042027"/>
    <lineage>
        <taxon>Bacteria</taxon>
        <taxon>Bacillati</taxon>
        <taxon>Actinomycetota</taxon>
        <taxon>Actinomycetes</taxon>
        <taxon>Pseudonocardiales</taxon>
        <taxon>Pseudonocardiaceae</taxon>
        <taxon>Saccharopolyspora</taxon>
    </lineage>
</organism>
<keyword evidence="5" id="KW-0560">Oxidoreductase</keyword>
<dbReference type="InterPro" id="IPR036250">
    <property type="entry name" value="AcylCo_DH-like_C"/>
</dbReference>
<feature type="domain" description="Acyl-CoA dehydrogenase/oxidase C-terminal" evidence="6">
    <location>
        <begin position="561"/>
        <end position="699"/>
    </location>
</feature>
<dbReference type="InterPro" id="IPR046373">
    <property type="entry name" value="Acyl-CoA_Oxase/DH_mid-dom_sf"/>
</dbReference>
<dbReference type="Proteomes" id="UP001237595">
    <property type="component" value="Unassembled WGS sequence"/>
</dbReference>
<evidence type="ECO:0000313" key="10">
    <source>
        <dbReference type="Proteomes" id="UP001237595"/>
    </source>
</evidence>
<feature type="domain" description="Acyl-CoA oxidase/dehydrogenase middle" evidence="7">
    <location>
        <begin position="455"/>
        <end position="548"/>
    </location>
</feature>
<dbReference type="SUPFAM" id="SSF47203">
    <property type="entry name" value="Acyl-CoA dehydrogenase C-terminal domain-like"/>
    <property type="match status" value="2"/>
</dbReference>
<dbReference type="Pfam" id="PF02771">
    <property type="entry name" value="Acyl-CoA_dh_N"/>
    <property type="match status" value="1"/>
</dbReference>
<dbReference type="InterPro" id="IPR006091">
    <property type="entry name" value="Acyl-CoA_Oxase/DH_mid-dom"/>
</dbReference>
<feature type="domain" description="Acyl-CoA dehydrogenase/oxidase N-terminal" evidence="8">
    <location>
        <begin position="374"/>
        <end position="451"/>
    </location>
</feature>
<evidence type="ECO:0000256" key="2">
    <source>
        <dbReference type="ARBA" id="ARBA00009347"/>
    </source>
</evidence>
<dbReference type="PANTHER" id="PTHR43292">
    <property type="entry name" value="ACYL-COA DEHYDROGENASE"/>
    <property type="match status" value="1"/>
</dbReference>
<evidence type="ECO:0000256" key="1">
    <source>
        <dbReference type="ARBA" id="ARBA00001974"/>
    </source>
</evidence>
<reference evidence="9 10" key="1">
    <citation type="submission" date="2023-04" db="EMBL/GenBank/DDBJ databases">
        <title>Draft genome sequence of Saccharopolyspora sp. TS4A08 isolated from sweet potato rhizospheric soil.</title>
        <authorList>
            <person name="Suksaard P."/>
            <person name="Duangmal K."/>
        </authorList>
    </citation>
    <scope>NUCLEOTIDE SEQUENCE [LARGE SCALE GENOMIC DNA]</scope>
    <source>
        <strain evidence="9 10">TS4A08</strain>
    </source>
</reference>
<dbReference type="InterPro" id="IPR009075">
    <property type="entry name" value="AcylCo_DH/oxidase_C"/>
</dbReference>